<keyword evidence="4" id="KW-0472">Membrane</keyword>
<evidence type="ECO:0000313" key="7">
    <source>
        <dbReference type="Proteomes" id="UP000002494"/>
    </source>
</evidence>
<dbReference type="Ensembl" id="ENSRNOT00000132933.1">
    <property type="protein sequence ID" value="ENSRNOP00000112080.1"/>
    <property type="gene ID" value="ENSRNOG00000003849.6"/>
</dbReference>
<evidence type="ECO:0000313" key="6">
    <source>
        <dbReference type="Ensembl" id="ENSRNOP00000112080.1"/>
    </source>
</evidence>
<evidence type="ECO:0000256" key="1">
    <source>
        <dbReference type="ARBA" id="ARBA00004370"/>
    </source>
</evidence>
<proteinExistence type="evidence at protein level"/>
<organism evidence="6 7">
    <name type="scientific">Rattus norvegicus</name>
    <name type="common">Rat</name>
    <dbReference type="NCBI Taxonomy" id="10116"/>
    <lineage>
        <taxon>Eukaryota</taxon>
        <taxon>Metazoa</taxon>
        <taxon>Chordata</taxon>
        <taxon>Craniata</taxon>
        <taxon>Vertebrata</taxon>
        <taxon>Euteleostomi</taxon>
        <taxon>Mammalia</taxon>
        <taxon>Eutheria</taxon>
        <taxon>Euarchontoglires</taxon>
        <taxon>Glires</taxon>
        <taxon>Rodentia</taxon>
        <taxon>Myomorpha</taxon>
        <taxon>Muroidea</taxon>
        <taxon>Muridae</taxon>
        <taxon>Murinae</taxon>
        <taxon>Rattus</taxon>
    </lineage>
</organism>
<dbReference type="CDD" id="cd15852">
    <property type="entry name" value="SNARE_Syntaxin8"/>
    <property type="match status" value="1"/>
</dbReference>
<dbReference type="RGD" id="61917">
    <property type="gene designation" value="Stx8"/>
</dbReference>
<evidence type="ECO:0007829" key="8">
    <source>
        <dbReference type="PeptideAtlas" id="A0ABK0M8K9"/>
    </source>
</evidence>
<comment type="subcellular location">
    <subcellularLocation>
        <location evidence="1">Membrane</location>
    </subcellularLocation>
</comment>
<reference evidence="6" key="2">
    <citation type="submission" date="2025-08" db="UniProtKB">
        <authorList>
            <consortium name="Ensembl"/>
        </authorList>
    </citation>
    <scope>IDENTIFICATION</scope>
    <source>
        <strain evidence="6">Brown Norway</strain>
    </source>
</reference>
<dbReference type="PANTHER" id="PTHR19957">
    <property type="entry name" value="SYNTAXIN"/>
    <property type="match status" value="1"/>
</dbReference>
<dbReference type="Proteomes" id="UP000002494">
    <property type="component" value="Chromosome 10"/>
</dbReference>
<dbReference type="SUPFAM" id="SSF58038">
    <property type="entry name" value="SNARE fusion complex"/>
    <property type="match status" value="1"/>
</dbReference>
<reference evidence="6" key="3">
    <citation type="submission" date="2025-09" db="UniProtKB">
        <authorList>
            <consortium name="Ensembl"/>
        </authorList>
    </citation>
    <scope>IDENTIFICATION</scope>
    <source>
        <strain evidence="6">Brown Norway</strain>
    </source>
</reference>
<accession>A0ABK0M8K9</accession>
<dbReference type="InterPro" id="IPR045242">
    <property type="entry name" value="Syntaxin"/>
</dbReference>
<keyword evidence="2" id="KW-0813">Transport</keyword>
<keyword evidence="8" id="KW-1267">Proteomics identification</keyword>
<dbReference type="PANTHER" id="PTHR19957:SF124">
    <property type="entry name" value="SYNTAXIN-8"/>
    <property type="match status" value="1"/>
</dbReference>
<dbReference type="InterPro" id="IPR041875">
    <property type="entry name" value="Syntaxin-8_SNARE"/>
</dbReference>
<keyword evidence="3" id="KW-0175">Coiled coil</keyword>
<protein>
    <submittedName>
        <fullName evidence="6">Syntaxin 8</fullName>
    </submittedName>
</protein>
<dbReference type="InterPro" id="IPR000727">
    <property type="entry name" value="T_SNARE_dom"/>
</dbReference>
<evidence type="ECO:0000256" key="2">
    <source>
        <dbReference type="ARBA" id="ARBA00022448"/>
    </source>
</evidence>
<reference evidence="6" key="1">
    <citation type="submission" date="2024-01" db="EMBL/GenBank/DDBJ databases">
        <title>GRCr8: a new rat reference genome assembly contstructed from accurate long reads and long range scaffolding.</title>
        <authorList>
            <person name="Doris P.A."/>
            <person name="Kalbfleisch T."/>
            <person name="Li K."/>
            <person name="Howe K."/>
            <person name="Wood J."/>
        </authorList>
    </citation>
    <scope>NUCLEOTIDE SEQUENCE [LARGE SCALE GENOMIC DNA]</scope>
    <source>
        <strain evidence="6">Brown Norway</strain>
    </source>
</reference>
<dbReference type="GeneTree" id="ENSGT00390000007779"/>
<sequence>MSRAGRRSQLLRAGSVPAAGGDCTMAPDPWFSTYDSTCQIAQEIAEKIQERNQCERRGEKTPKLTLTIRTLLKNLKVKIDLLKDLLLRAVSTRQITQLEGDRRQNLLDDLVTRERLLLASFKNEGSEPDLIRSSLMSEEAKRGTPNPWLCEEPEETRGLGFDEIRQQQQKIIQEQDAGLDALSSIISRQKQMGQEIGNELDEQNEIIDDLANLVENTDEKLRTEARRVTLVDRKSASCGPRPMSIMQRRWHEDLWRPQRCPAPHLQILPQPWGAMVSNPGSRNTWTW</sequence>
<evidence type="ECO:0000256" key="3">
    <source>
        <dbReference type="ARBA" id="ARBA00023054"/>
    </source>
</evidence>
<dbReference type="PROSITE" id="PS50192">
    <property type="entry name" value="T_SNARE"/>
    <property type="match status" value="1"/>
</dbReference>
<evidence type="ECO:0000256" key="4">
    <source>
        <dbReference type="ARBA" id="ARBA00023136"/>
    </source>
</evidence>
<evidence type="ECO:0000259" key="5">
    <source>
        <dbReference type="PROSITE" id="PS50192"/>
    </source>
</evidence>
<feature type="domain" description="T-SNARE coiled-coil homology" evidence="5">
    <location>
        <begin position="169"/>
        <end position="231"/>
    </location>
</feature>
<keyword evidence="7" id="KW-1185">Reference proteome</keyword>
<dbReference type="Gene3D" id="1.20.5.110">
    <property type="match status" value="1"/>
</dbReference>
<name>A0ABK0M8K9_RAT</name>
<dbReference type="SMART" id="SM00397">
    <property type="entry name" value="t_SNARE"/>
    <property type="match status" value="1"/>
</dbReference>
<gene>
    <name evidence="6" type="primary">Stx8</name>
</gene>